<evidence type="ECO:0000256" key="1">
    <source>
        <dbReference type="ARBA" id="ARBA00022679"/>
    </source>
</evidence>
<dbReference type="InterPro" id="IPR029063">
    <property type="entry name" value="SAM-dependent_MTases_sf"/>
</dbReference>
<sequence length="200" mass="22850">MSVEFWDQSFSVEEFIYGKRENAFINEMSNKFLKKSFTIGCFAEGEGRNAVFLAQQGHDVTVYDQSAVGLQKARQLAEEMNVQINVEQCDLTKEEVTPDQFDVAVMVFGHVPKQNQAFFMKNIADSVKPGGYIIFEVYSENQLNYQTGGPNSIEMLYNPVDILKWAEGYKCLHFYYGEADRQEGDRHNGLSHVIQVAMQK</sequence>
<evidence type="ECO:0000259" key="2">
    <source>
        <dbReference type="Pfam" id="PF13649"/>
    </source>
</evidence>
<dbReference type="Proteomes" id="UP000030401">
    <property type="component" value="Unassembled WGS sequence"/>
</dbReference>
<proteinExistence type="predicted"/>
<evidence type="ECO:0000313" key="3">
    <source>
        <dbReference type="EMBL" id="KGX84776.1"/>
    </source>
</evidence>
<feature type="domain" description="Methyltransferase" evidence="2">
    <location>
        <begin position="43"/>
        <end position="131"/>
    </location>
</feature>
<dbReference type="SUPFAM" id="SSF53335">
    <property type="entry name" value="S-adenosyl-L-methionine-dependent methyltransferases"/>
    <property type="match status" value="1"/>
</dbReference>
<dbReference type="Pfam" id="PF13649">
    <property type="entry name" value="Methyltransf_25"/>
    <property type="match status" value="1"/>
</dbReference>
<dbReference type="GO" id="GO:0032259">
    <property type="term" value="P:methylation"/>
    <property type="evidence" value="ECO:0007669"/>
    <property type="project" value="UniProtKB-KW"/>
</dbReference>
<keyword evidence="1 3" id="KW-0808">Transferase</keyword>
<dbReference type="EMBL" id="AVPG01000031">
    <property type="protein sequence ID" value="KGX84776.1"/>
    <property type="molecule type" value="Genomic_DNA"/>
</dbReference>
<comment type="caution">
    <text evidence="3">The sequence shown here is derived from an EMBL/GenBank/DDBJ whole genome shotgun (WGS) entry which is preliminary data.</text>
</comment>
<accession>A0A0A5FVE6</accession>
<dbReference type="OrthoDB" id="9804312at2"/>
<dbReference type="STRING" id="1385512.N784_11840"/>
<dbReference type="Gene3D" id="3.40.50.150">
    <property type="entry name" value="Vaccinia Virus protein VP39"/>
    <property type="match status" value="1"/>
</dbReference>
<dbReference type="RefSeq" id="WP_036836066.1">
    <property type="nucleotide sequence ID" value="NZ_AVPG01000031.1"/>
</dbReference>
<dbReference type="AlphaFoldDB" id="A0A0A5FVE6"/>
<dbReference type="InterPro" id="IPR041698">
    <property type="entry name" value="Methyltransf_25"/>
</dbReference>
<dbReference type="CDD" id="cd02440">
    <property type="entry name" value="AdoMet_MTases"/>
    <property type="match status" value="1"/>
</dbReference>
<dbReference type="GO" id="GO:0008168">
    <property type="term" value="F:methyltransferase activity"/>
    <property type="evidence" value="ECO:0007669"/>
    <property type="project" value="UniProtKB-KW"/>
</dbReference>
<protein>
    <submittedName>
        <fullName evidence="3">Methyltransferase</fullName>
    </submittedName>
</protein>
<dbReference type="PANTHER" id="PTHR43861:SF3">
    <property type="entry name" value="PUTATIVE (AFU_ORTHOLOGUE AFUA_2G14390)-RELATED"/>
    <property type="match status" value="1"/>
</dbReference>
<dbReference type="PANTHER" id="PTHR43861">
    <property type="entry name" value="TRANS-ACONITATE 2-METHYLTRANSFERASE-RELATED"/>
    <property type="match status" value="1"/>
</dbReference>
<evidence type="ECO:0000313" key="4">
    <source>
        <dbReference type="Proteomes" id="UP000030401"/>
    </source>
</evidence>
<dbReference type="eggNOG" id="COG2227">
    <property type="taxonomic scope" value="Bacteria"/>
</dbReference>
<organism evidence="3 4">
    <name type="scientific">Pontibacillus litoralis JSM 072002</name>
    <dbReference type="NCBI Taxonomy" id="1385512"/>
    <lineage>
        <taxon>Bacteria</taxon>
        <taxon>Bacillati</taxon>
        <taxon>Bacillota</taxon>
        <taxon>Bacilli</taxon>
        <taxon>Bacillales</taxon>
        <taxon>Bacillaceae</taxon>
        <taxon>Pontibacillus</taxon>
    </lineage>
</organism>
<name>A0A0A5FVE6_9BACI</name>
<gene>
    <name evidence="3" type="ORF">N784_11840</name>
</gene>
<keyword evidence="3" id="KW-0489">Methyltransferase</keyword>
<keyword evidence="4" id="KW-1185">Reference proteome</keyword>
<reference evidence="3 4" key="1">
    <citation type="submission" date="2013-08" db="EMBL/GenBank/DDBJ databases">
        <authorList>
            <person name="Huang J."/>
            <person name="Wang G."/>
        </authorList>
    </citation>
    <scope>NUCLEOTIDE SEQUENCE [LARGE SCALE GENOMIC DNA]</scope>
    <source>
        <strain evidence="3 4">JSM 072002</strain>
    </source>
</reference>